<dbReference type="Proteomes" id="UP000325902">
    <property type="component" value="Unassembled WGS sequence"/>
</dbReference>
<protein>
    <submittedName>
        <fullName evidence="8">General amino acid permease AGP2</fullName>
    </submittedName>
</protein>
<evidence type="ECO:0000256" key="6">
    <source>
        <dbReference type="SAM" id="Phobius"/>
    </source>
</evidence>
<dbReference type="AlphaFoldDB" id="A0A5N5DBZ4"/>
<evidence type="ECO:0000259" key="7">
    <source>
        <dbReference type="Pfam" id="PF00324"/>
    </source>
</evidence>
<feature type="transmembrane region" description="Helical" evidence="6">
    <location>
        <begin position="155"/>
        <end position="177"/>
    </location>
</feature>
<evidence type="ECO:0000256" key="3">
    <source>
        <dbReference type="ARBA" id="ARBA00022692"/>
    </source>
</evidence>
<comment type="subcellular location">
    <subcellularLocation>
        <location evidence="1">Membrane</location>
        <topology evidence="1">Multi-pass membrane protein</topology>
    </subcellularLocation>
</comment>
<feature type="transmembrane region" description="Helical" evidence="6">
    <location>
        <begin position="75"/>
        <end position="94"/>
    </location>
</feature>
<comment type="caution">
    <text evidence="8">The sequence shown here is derived from an EMBL/GenBank/DDBJ whole genome shotgun (WGS) entry which is preliminary data.</text>
</comment>
<dbReference type="Gene3D" id="1.20.1740.10">
    <property type="entry name" value="Amino acid/polyamine transporter I"/>
    <property type="match status" value="1"/>
</dbReference>
<keyword evidence="5 6" id="KW-0472">Membrane</keyword>
<feature type="domain" description="Amino acid permease/ SLC12A" evidence="7">
    <location>
        <begin position="47"/>
        <end position="510"/>
    </location>
</feature>
<proteinExistence type="predicted"/>
<feature type="transmembrane region" description="Helical" evidence="6">
    <location>
        <begin position="486"/>
        <end position="506"/>
    </location>
</feature>
<dbReference type="InterPro" id="IPR050524">
    <property type="entry name" value="APC_YAT"/>
</dbReference>
<dbReference type="Pfam" id="PF00324">
    <property type="entry name" value="AA_permease"/>
    <property type="match status" value="1"/>
</dbReference>
<feature type="transmembrane region" description="Helical" evidence="6">
    <location>
        <begin position="277"/>
        <end position="296"/>
    </location>
</feature>
<keyword evidence="3 6" id="KW-0812">Transmembrane</keyword>
<feature type="transmembrane region" description="Helical" evidence="6">
    <location>
        <begin position="127"/>
        <end position="149"/>
    </location>
</feature>
<accession>A0A5N5DBZ4</accession>
<keyword evidence="4 6" id="KW-1133">Transmembrane helix</keyword>
<sequence length="562" mass="61874">MTADSLSLKQVATTTKNESGSEAGDYAIGESTLHQAALQRHLKPRQVQFFAIGGSIGTALFITIGYGLLHGGAGSLLIAFILQSIILSLVNNALAEMTIFMPVSAAFIQHADVWVDKAWAFMIGWNFFLFEAILVPFEITALDLILTYWRDDIPSAAVISACIFTYGITNILAVGYFGEAEFWLSIGKLCLIILVYTFTLVTMCGGNPQGHAYGFSNWTKPGPFVAYISTGDLGRFHGFLSALWQAAFIVVGPEYLAACAGEVQNPRKTLRSAFKHVYWRFALFFVCGALCVGIILPANDPTLNRVLSSGETGTGASSPFIIAMANMGVGVLPHIVNGLLLTSIYSAGNCYVYTTVRSLHGLASNGHAPKIFLKTTKNGVPIYSLGVALAFGCLAYLKLNSGTMQVLNWFVNLVTSGTLIAYIVICVNYLFFYRALKAQKYDRDALPYKGWFQPYGTWIALIWLVLVEIFYGYAVFLRGNWDVGTFFSSYTMAFLAIFLFTFWKIFKRTKAVSPHEADLVWARPLVDQHEALFAEVEEAGIWETVRTFLKLDKVGLPFRSSA</sequence>
<dbReference type="PANTHER" id="PTHR43341:SF6">
    <property type="entry name" value="AMINO ACID TRANSPORTER (EUROFUNG)"/>
    <property type="match status" value="1"/>
</dbReference>
<keyword evidence="9" id="KW-1185">Reference proteome</keyword>
<organism evidence="8 9">
    <name type="scientific">Lasiodiplodia theobromae</name>
    <dbReference type="NCBI Taxonomy" id="45133"/>
    <lineage>
        <taxon>Eukaryota</taxon>
        <taxon>Fungi</taxon>
        <taxon>Dikarya</taxon>
        <taxon>Ascomycota</taxon>
        <taxon>Pezizomycotina</taxon>
        <taxon>Dothideomycetes</taxon>
        <taxon>Dothideomycetes incertae sedis</taxon>
        <taxon>Botryosphaeriales</taxon>
        <taxon>Botryosphaeriaceae</taxon>
        <taxon>Lasiodiplodia</taxon>
    </lineage>
</organism>
<feature type="transmembrane region" description="Helical" evidence="6">
    <location>
        <begin position="409"/>
        <end position="431"/>
    </location>
</feature>
<dbReference type="PIRSF" id="PIRSF006060">
    <property type="entry name" value="AA_transporter"/>
    <property type="match status" value="1"/>
</dbReference>
<feature type="transmembrane region" description="Helical" evidence="6">
    <location>
        <begin position="236"/>
        <end position="256"/>
    </location>
</feature>
<gene>
    <name evidence="8" type="primary">AGP2_1</name>
    <name evidence="8" type="ORF">DBV05_g6608</name>
</gene>
<dbReference type="GO" id="GO:0015171">
    <property type="term" value="F:amino acid transmembrane transporter activity"/>
    <property type="evidence" value="ECO:0007669"/>
    <property type="project" value="TreeGrafter"/>
</dbReference>
<dbReference type="FunFam" id="1.20.1740.10:FF:000001">
    <property type="entry name" value="Amino acid permease"/>
    <property type="match status" value="1"/>
</dbReference>
<evidence type="ECO:0000313" key="8">
    <source>
        <dbReference type="EMBL" id="KAB2574692.1"/>
    </source>
</evidence>
<dbReference type="InterPro" id="IPR004841">
    <property type="entry name" value="AA-permease/SLC12A_dom"/>
</dbReference>
<dbReference type="PANTHER" id="PTHR43341">
    <property type="entry name" value="AMINO ACID PERMEASE"/>
    <property type="match status" value="1"/>
</dbReference>
<evidence type="ECO:0000256" key="5">
    <source>
        <dbReference type="ARBA" id="ARBA00023136"/>
    </source>
</evidence>
<feature type="transmembrane region" description="Helical" evidence="6">
    <location>
        <begin position="189"/>
        <end position="208"/>
    </location>
</feature>
<evidence type="ECO:0000256" key="2">
    <source>
        <dbReference type="ARBA" id="ARBA00022448"/>
    </source>
</evidence>
<feature type="transmembrane region" description="Helical" evidence="6">
    <location>
        <begin position="380"/>
        <end position="397"/>
    </location>
</feature>
<feature type="transmembrane region" description="Helical" evidence="6">
    <location>
        <begin position="452"/>
        <end position="474"/>
    </location>
</feature>
<evidence type="ECO:0000313" key="9">
    <source>
        <dbReference type="Proteomes" id="UP000325902"/>
    </source>
</evidence>
<dbReference type="OrthoDB" id="10062876at2759"/>
<feature type="transmembrane region" description="Helical" evidence="6">
    <location>
        <begin position="316"/>
        <end position="336"/>
    </location>
</feature>
<reference evidence="8 9" key="1">
    <citation type="journal article" date="2019" name="Sci. Rep.">
        <title>A multi-omics analysis of the grapevine pathogen Lasiodiplodia theobromae reveals that temperature affects the expression of virulence- and pathogenicity-related genes.</title>
        <authorList>
            <person name="Felix C."/>
            <person name="Meneses R."/>
            <person name="Goncalves M.F.M."/>
            <person name="Tilleman L."/>
            <person name="Duarte A.S."/>
            <person name="Jorrin-Novo J.V."/>
            <person name="Van de Peer Y."/>
            <person name="Deforce D."/>
            <person name="Van Nieuwerburgh F."/>
            <person name="Esteves A.C."/>
            <person name="Alves A."/>
        </authorList>
    </citation>
    <scope>NUCLEOTIDE SEQUENCE [LARGE SCALE GENOMIC DNA]</scope>
    <source>
        <strain evidence="8 9">LA-SOL3</strain>
    </source>
</reference>
<evidence type="ECO:0000256" key="4">
    <source>
        <dbReference type="ARBA" id="ARBA00022989"/>
    </source>
</evidence>
<evidence type="ECO:0000256" key="1">
    <source>
        <dbReference type="ARBA" id="ARBA00004141"/>
    </source>
</evidence>
<keyword evidence="2" id="KW-0813">Transport</keyword>
<name>A0A5N5DBZ4_9PEZI</name>
<dbReference type="GO" id="GO:0016020">
    <property type="term" value="C:membrane"/>
    <property type="evidence" value="ECO:0007669"/>
    <property type="project" value="UniProtKB-SubCell"/>
</dbReference>
<dbReference type="EMBL" id="VCHE01000040">
    <property type="protein sequence ID" value="KAB2574692.1"/>
    <property type="molecule type" value="Genomic_DNA"/>
</dbReference>
<feature type="transmembrane region" description="Helical" evidence="6">
    <location>
        <begin position="49"/>
        <end position="69"/>
    </location>
</feature>